<dbReference type="EMBL" id="JAOVZR010000001">
    <property type="protein sequence ID" value="MCY0150117.1"/>
    <property type="molecule type" value="Genomic_DNA"/>
</dbReference>
<sequence length="262" mass="27259">MDLQIDGRVALITGGAGGLGMAQARALAGEGVRLVINDLDPDRAVDAVKLLHLEGFEAIAVPGDVSKPDSANSVVEDAAGAFGQLDILINNAGAGGRHLGHRVEDISDESWRIILDSHLTATFLCTRAALPHLGHAGYGRIINISSMNFTGGGRPGVAHYAAAKAGIAGFTRTSAKEQGPRGVTVNAIAPGYVETDLISGFTDHQRHVITSQNPIGRFCKPAEVGALAAYLCGRSADFINGALICIDGGKRDFHWDQDGTAS</sequence>
<protein>
    <submittedName>
        <fullName evidence="3">SDR family oxidoreductase</fullName>
    </submittedName>
</protein>
<evidence type="ECO:0000313" key="4">
    <source>
        <dbReference type="Proteomes" id="UP001073227"/>
    </source>
</evidence>
<evidence type="ECO:0000256" key="1">
    <source>
        <dbReference type="ARBA" id="ARBA00006484"/>
    </source>
</evidence>
<gene>
    <name evidence="3" type="ORF">OEG84_21020</name>
</gene>
<dbReference type="Pfam" id="PF13561">
    <property type="entry name" value="adh_short_C2"/>
    <property type="match status" value="1"/>
</dbReference>
<dbReference type="Proteomes" id="UP001073227">
    <property type="component" value="Unassembled WGS sequence"/>
</dbReference>
<reference evidence="3" key="1">
    <citation type="submission" date="2022-10" db="EMBL/GenBank/DDBJ databases">
        <title>Hoeflea sp. G2-23, isolated from marine algae.</title>
        <authorList>
            <person name="Kristyanto S."/>
            <person name="Kim J.M."/>
            <person name="Jeon C.O."/>
        </authorList>
    </citation>
    <scope>NUCLEOTIDE SEQUENCE</scope>
    <source>
        <strain evidence="3">G2-23</strain>
    </source>
</reference>
<proteinExistence type="inferred from homology"/>
<keyword evidence="2" id="KW-0560">Oxidoreductase</keyword>
<dbReference type="PANTHER" id="PTHR42879:SF2">
    <property type="entry name" value="3-OXOACYL-[ACYL-CARRIER-PROTEIN] REDUCTASE FABG"/>
    <property type="match status" value="1"/>
</dbReference>
<dbReference type="RefSeq" id="WP_267655556.1">
    <property type="nucleotide sequence ID" value="NZ_JAOVZR010000001.1"/>
</dbReference>
<evidence type="ECO:0000256" key="2">
    <source>
        <dbReference type="ARBA" id="ARBA00023002"/>
    </source>
</evidence>
<accession>A0ABT3ZE95</accession>
<comment type="similarity">
    <text evidence="1">Belongs to the short-chain dehydrogenases/reductases (SDR) family.</text>
</comment>
<name>A0ABT3ZE95_9HYPH</name>
<dbReference type="PRINTS" id="PR00081">
    <property type="entry name" value="GDHRDH"/>
</dbReference>
<dbReference type="PANTHER" id="PTHR42879">
    <property type="entry name" value="3-OXOACYL-(ACYL-CARRIER-PROTEIN) REDUCTASE"/>
    <property type="match status" value="1"/>
</dbReference>
<organism evidence="3 4">
    <name type="scientific">Hoeflea algicola</name>
    <dbReference type="NCBI Taxonomy" id="2983763"/>
    <lineage>
        <taxon>Bacteria</taxon>
        <taxon>Pseudomonadati</taxon>
        <taxon>Pseudomonadota</taxon>
        <taxon>Alphaproteobacteria</taxon>
        <taxon>Hyphomicrobiales</taxon>
        <taxon>Rhizobiaceae</taxon>
        <taxon>Hoeflea</taxon>
    </lineage>
</organism>
<evidence type="ECO:0000313" key="3">
    <source>
        <dbReference type="EMBL" id="MCY0150117.1"/>
    </source>
</evidence>
<keyword evidence="4" id="KW-1185">Reference proteome</keyword>
<comment type="caution">
    <text evidence="3">The sequence shown here is derived from an EMBL/GenBank/DDBJ whole genome shotgun (WGS) entry which is preliminary data.</text>
</comment>
<dbReference type="SUPFAM" id="SSF51735">
    <property type="entry name" value="NAD(P)-binding Rossmann-fold domains"/>
    <property type="match status" value="1"/>
</dbReference>
<dbReference type="InterPro" id="IPR050259">
    <property type="entry name" value="SDR"/>
</dbReference>
<dbReference type="Gene3D" id="3.40.50.720">
    <property type="entry name" value="NAD(P)-binding Rossmann-like Domain"/>
    <property type="match status" value="1"/>
</dbReference>
<dbReference type="InterPro" id="IPR002347">
    <property type="entry name" value="SDR_fam"/>
</dbReference>
<dbReference type="PRINTS" id="PR00080">
    <property type="entry name" value="SDRFAMILY"/>
</dbReference>
<dbReference type="InterPro" id="IPR036291">
    <property type="entry name" value="NAD(P)-bd_dom_sf"/>
</dbReference>